<dbReference type="AlphaFoldDB" id="A0A5S6QMK1"/>
<dbReference type="PROSITE" id="PS50994">
    <property type="entry name" value="INTEGRASE"/>
    <property type="match status" value="1"/>
</dbReference>
<keyword evidence="5" id="KW-0255">Endonuclease</keyword>
<keyword evidence="7" id="KW-0695">RNA-directed DNA polymerase</keyword>
<dbReference type="Pfam" id="PF17921">
    <property type="entry name" value="Integrase_H2C2"/>
    <property type="match status" value="1"/>
</dbReference>
<feature type="domain" description="Integrase catalytic" evidence="8">
    <location>
        <begin position="315"/>
        <end position="477"/>
    </location>
</feature>
<dbReference type="PANTHER" id="PTHR37984:SF5">
    <property type="entry name" value="PROTEIN NYNRIN-LIKE"/>
    <property type="match status" value="1"/>
</dbReference>
<keyword evidence="3" id="KW-0548">Nucleotidyltransferase</keyword>
<keyword evidence="4" id="KW-0540">Nuclease</keyword>
<dbReference type="SUPFAM" id="SSF53098">
    <property type="entry name" value="Ribonuclease H-like"/>
    <property type="match status" value="1"/>
</dbReference>
<organism evidence="9 10">
    <name type="scientific">Trichuris muris</name>
    <name type="common">Mouse whipworm</name>
    <dbReference type="NCBI Taxonomy" id="70415"/>
    <lineage>
        <taxon>Eukaryota</taxon>
        <taxon>Metazoa</taxon>
        <taxon>Ecdysozoa</taxon>
        <taxon>Nematoda</taxon>
        <taxon>Enoplea</taxon>
        <taxon>Dorylaimia</taxon>
        <taxon>Trichinellida</taxon>
        <taxon>Trichuridae</taxon>
        <taxon>Trichuris</taxon>
    </lineage>
</organism>
<dbReference type="InterPro" id="IPR041373">
    <property type="entry name" value="RT_RNaseH"/>
</dbReference>
<dbReference type="Pfam" id="PF17917">
    <property type="entry name" value="RT_RNaseH"/>
    <property type="match status" value="1"/>
</dbReference>
<keyword evidence="2" id="KW-0808">Transferase</keyword>
<dbReference type="Gene3D" id="3.10.20.370">
    <property type="match status" value="1"/>
</dbReference>
<dbReference type="GO" id="GO:0004519">
    <property type="term" value="F:endonuclease activity"/>
    <property type="evidence" value="ECO:0007669"/>
    <property type="project" value="UniProtKB-KW"/>
</dbReference>
<evidence type="ECO:0000256" key="5">
    <source>
        <dbReference type="ARBA" id="ARBA00022759"/>
    </source>
</evidence>
<dbReference type="GO" id="GO:0042575">
    <property type="term" value="C:DNA polymerase complex"/>
    <property type="evidence" value="ECO:0007669"/>
    <property type="project" value="UniProtKB-ARBA"/>
</dbReference>
<dbReference type="InterPro" id="IPR043502">
    <property type="entry name" value="DNA/RNA_pol_sf"/>
</dbReference>
<dbReference type="PANTHER" id="PTHR37984">
    <property type="entry name" value="PROTEIN CBG26694"/>
    <property type="match status" value="1"/>
</dbReference>
<evidence type="ECO:0000259" key="8">
    <source>
        <dbReference type="PROSITE" id="PS50994"/>
    </source>
</evidence>
<dbReference type="InterPro" id="IPR036397">
    <property type="entry name" value="RNaseH_sf"/>
</dbReference>
<dbReference type="InterPro" id="IPR012337">
    <property type="entry name" value="RNaseH-like_sf"/>
</dbReference>
<dbReference type="SUPFAM" id="SSF56672">
    <property type="entry name" value="DNA/RNA polymerases"/>
    <property type="match status" value="1"/>
</dbReference>
<protein>
    <recommendedName>
        <fullName evidence="1">RNA-directed DNA polymerase</fullName>
        <ecNumber evidence="1">2.7.7.49</ecNumber>
    </recommendedName>
</protein>
<dbReference type="STRING" id="70415.A0A5S6QMK1"/>
<dbReference type="InterPro" id="IPR001584">
    <property type="entry name" value="Integrase_cat-core"/>
</dbReference>
<dbReference type="FunFam" id="1.10.340.70:FF:000003">
    <property type="entry name" value="Protein CBG25708"/>
    <property type="match status" value="1"/>
</dbReference>
<dbReference type="FunFam" id="3.30.420.10:FF:000063">
    <property type="entry name" value="Retrovirus-related Pol polyprotein from transposon 297-like Protein"/>
    <property type="match status" value="1"/>
</dbReference>
<evidence type="ECO:0000256" key="6">
    <source>
        <dbReference type="ARBA" id="ARBA00022801"/>
    </source>
</evidence>
<reference evidence="10" key="1">
    <citation type="submission" date="2019-12" db="UniProtKB">
        <authorList>
            <consortium name="WormBaseParasite"/>
        </authorList>
    </citation>
    <scope>IDENTIFICATION</scope>
</reference>
<evidence type="ECO:0000313" key="9">
    <source>
        <dbReference type="Proteomes" id="UP000046395"/>
    </source>
</evidence>
<dbReference type="GO" id="GO:0003676">
    <property type="term" value="F:nucleic acid binding"/>
    <property type="evidence" value="ECO:0007669"/>
    <property type="project" value="InterPro"/>
</dbReference>
<dbReference type="Proteomes" id="UP000046395">
    <property type="component" value="Unassembled WGS sequence"/>
</dbReference>
<dbReference type="Gene3D" id="1.10.340.70">
    <property type="match status" value="1"/>
</dbReference>
<accession>A0A5S6QMK1</accession>
<evidence type="ECO:0000256" key="2">
    <source>
        <dbReference type="ARBA" id="ARBA00022679"/>
    </source>
</evidence>
<sequence>MSRSGRSTWALTEATTSSVQDVSESQVDFGVDHGGIIQSSVVVAADASSNGLGAVILHRFPDGKEKPIAHASRSLLPAEKNYSQIEKEALALVFAVKKFHRMVYGRRFTLVTDHQPLLAMFGCKKGIPVHTANRLQRWATTLLGYDFVLQYRSTSNFGHVDALSRLIARQTRQEEDVVIASVEGDIQRVLADTVQKLPVTCRTICEETAKDPLLKKVIKYLQQGWPKHKTPRLEQFYNRRESLAMIDGCLLFADRVVVPYTLQQRVLRQLHSDHPGIVRMKALARSMVYWPGLDSQIENTVRQCTSCASAAKLPMKAAPCPWPQARTCWSRIHIDYAGPVDGRYLLVIVDSFSKWPEVFLTERITTSSTISCLRQTFARFGMPETIVSDNGTQFTALEFKDFCAENGIQQIFTPPGHPQSNGQAERFVDTLERSLLKMKGDGPLTKLVNRFLLHYRSTPNPCFNYSKSPAEVFLGRPMRTANSLMLPTKQCKRPEPDGPRSPADAFRSRAFKPGDLVYVLNNKGTPKWIEGDVITRRGKVVYEVRMGEKICRRHISQIRGRSVISEARQRSPLTDMTIFNKQAGSRWKKALRCRANV</sequence>
<dbReference type="GO" id="GO:0015074">
    <property type="term" value="P:DNA integration"/>
    <property type="evidence" value="ECO:0007669"/>
    <property type="project" value="InterPro"/>
</dbReference>
<keyword evidence="6" id="KW-0378">Hydrolase</keyword>
<dbReference type="Pfam" id="PF00665">
    <property type="entry name" value="rve"/>
    <property type="match status" value="1"/>
</dbReference>
<dbReference type="GO" id="GO:0016787">
    <property type="term" value="F:hydrolase activity"/>
    <property type="evidence" value="ECO:0007669"/>
    <property type="project" value="UniProtKB-KW"/>
</dbReference>
<dbReference type="GO" id="GO:0003964">
    <property type="term" value="F:RNA-directed DNA polymerase activity"/>
    <property type="evidence" value="ECO:0007669"/>
    <property type="project" value="UniProtKB-KW"/>
</dbReference>
<dbReference type="Gene3D" id="3.30.420.10">
    <property type="entry name" value="Ribonuclease H-like superfamily/Ribonuclease H"/>
    <property type="match status" value="1"/>
</dbReference>
<dbReference type="EC" id="2.7.7.49" evidence="1"/>
<keyword evidence="9" id="KW-1185">Reference proteome</keyword>
<name>A0A5S6QMK1_TRIMR</name>
<proteinExistence type="predicted"/>
<dbReference type="WBParaSite" id="TMUE_2000008087.1">
    <property type="protein sequence ID" value="TMUE_2000008087.1"/>
    <property type="gene ID" value="WBGene00300140"/>
</dbReference>
<dbReference type="InterPro" id="IPR041588">
    <property type="entry name" value="Integrase_H2C2"/>
</dbReference>
<evidence type="ECO:0000256" key="4">
    <source>
        <dbReference type="ARBA" id="ARBA00022722"/>
    </source>
</evidence>
<evidence type="ECO:0000256" key="3">
    <source>
        <dbReference type="ARBA" id="ARBA00022695"/>
    </source>
</evidence>
<evidence type="ECO:0000313" key="10">
    <source>
        <dbReference type="WBParaSite" id="TMUE_2000008087.1"/>
    </source>
</evidence>
<dbReference type="CDD" id="cd09274">
    <property type="entry name" value="RNase_HI_RT_Ty3"/>
    <property type="match status" value="1"/>
</dbReference>
<dbReference type="FunFam" id="3.10.20.370:FF:000001">
    <property type="entry name" value="Retrovirus-related Pol polyprotein from transposon 17.6-like protein"/>
    <property type="match status" value="1"/>
</dbReference>
<evidence type="ECO:0000256" key="1">
    <source>
        <dbReference type="ARBA" id="ARBA00012493"/>
    </source>
</evidence>
<evidence type="ECO:0000256" key="7">
    <source>
        <dbReference type="ARBA" id="ARBA00022918"/>
    </source>
</evidence>
<dbReference type="InterPro" id="IPR050951">
    <property type="entry name" value="Retrovirus_Pol_polyprotein"/>
</dbReference>